<dbReference type="PANTHER" id="PTHR40048">
    <property type="entry name" value="RHAMNOSYL O-METHYLTRANSFERASE"/>
    <property type="match status" value="1"/>
</dbReference>
<dbReference type="GO" id="GO:0008168">
    <property type="term" value="F:methyltransferase activity"/>
    <property type="evidence" value="ECO:0007669"/>
    <property type="project" value="UniProtKB-KW"/>
</dbReference>
<evidence type="ECO:0000256" key="3">
    <source>
        <dbReference type="SAM" id="Coils"/>
    </source>
</evidence>
<evidence type="ECO:0000256" key="2">
    <source>
        <dbReference type="ARBA" id="ARBA00022679"/>
    </source>
</evidence>
<dbReference type="SUPFAM" id="SSF53335">
    <property type="entry name" value="S-adenosyl-L-methionine-dependent methyltransferases"/>
    <property type="match status" value="1"/>
</dbReference>
<keyword evidence="2" id="KW-0808">Transferase</keyword>
<feature type="coiled-coil region" evidence="3">
    <location>
        <begin position="50"/>
        <end position="80"/>
    </location>
</feature>
<sequence>MRKAVAVLVGLAGVAMVGLLVLAPNFVQENTVSLSSLSSSFVAGGGGSRSREQSLRVAQLEREVERLKEVLAREQAAESDPEQAKGLPMIVPESMEDRSNFSVNIDLLQFLGHQQFFSGISWDPVMCMPSWKTVFEGKPEEFFAAAKARLASQLQLELAKIKGVDPKEVELDKPYHELFGRDDENVLAADPDMERWQSKIMVVLSRWMVHHGEVVKPTAQSFLFNMCSKVKGKEFTPEQFGTAATDCTTEMTEEDLLNQLGSYTTPMAPLNEIAHVLIEYGTCGFMPRGQKTFAKWLRTERMFNPDWMTFAVATPEQDAVVLLLDVLYEKLGVFKRQYWQGVITMQNPFDMYAIQDILFTVRPTLMVETGTANGGSALLWASVLHLSEVHDAKIVTIDLVEPAWEEGESWGGRVRNDATKHKLWDKHVHFLKGSTVEQAVVDQVKGMAAGQKVMVLLDSHHTATHVLEEMNLYCPMVSVGSYCIVEDTKMSRWSSTGPLEAVKEFLAHHPEFQMDREREFLYSHHAMGYLKRVQ</sequence>
<dbReference type="Gene3D" id="3.40.50.150">
    <property type="entry name" value="Vaccinia Virus protein VP39"/>
    <property type="match status" value="1"/>
</dbReference>
<protein>
    <recommendedName>
        <fullName evidence="5">Rhamnosyl O-methyltransferase</fullName>
    </recommendedName>
</protein>
<evidence type="ECO:0000313" key="4">
    <source>
        <dbReference type="EMBL" id="CAD8302912.1"/>
    </source>
</evidence>
<dbReference type="GO" id="GO:0005886">
    <property type="term" value="C:plasma membrane"/>
    <property type="evidence" value="ECO:0007669"/>
    <property type="project" value="TreeGrafter"/>
</dbReference>
<accession>A0A7R9VRG8</accession>
<dbReference type="EMBL" id="HBEC01036198">
    <property type="protein sequence ID" value="CAD8302912.1"/>
    <property type="molecule type" value="Transcribed_RNA"/>
</dbReference>
<reference evidence="4" key="1">
    <citation type="submission" date="2021-01" db="EMBL/GenBank/DDBJ databases">
        <authorList>
            <person name="Corre E."/>
            <person name="Pelletier E."/>
            <person name="Niang G."/>
            <person name="Scheremetjew M."/>
            <person name="Finn R."/>
            <person name="Kale V."/>
            <person name="Holt S."/>
            <person name="Cochrane G."/>
            <person name="Meng A."/>
            <person name="Brown T."/>
            <person name="Cohen L."/>
        </authorList>
    </citation>
    <scope>NUCLEOTIDE SEQUENCE</scope>
    <source>
        <strain evidence="4">CCMP219</strain>
    </source>
</reference>
<evidence type="ECO:0000256" key="1">
    <source>
        <dbReference type="ARBA" id="ARBA00022603"/>
    </source>
</evidence>
<keyword evidence="1" id="KW-0489">Methyltransferase</keyword>
<evidence type="ECO:0008006" key="5">
    <source>
        <dbReference type="Google" id="ProtNLM"/>
    </source>
</evidence>
<name>A0A7R9VRG8_9CHLO</name>
<organism evidence="4">
    <name type="scientific">Chlamydomonas euryale</name>
    <dbReference type="NCBI Taxonomy" id="1486919"/>
    <lineage>
        <taxon>Eukaryota</taxon>
        <taxon>Viridiplantae</taxon>
        <taxon>Chlorophyta</taxon>
        <taxon>core chlorophytes</taxon>
        <taxon>Chlorophyceae</taxon>
        <taxon>CS clade</taxon>
        <taxon>Chlamydomonadales</taxon>
        <taxon>Chlamydomonadaceae</taxon>
        <taxon>Chlamydomonas</taxon>
    </lineage>
</organism>
<gene>
    <name evidence="4" type="ORF">CEUR00632_LOCUS16808</name>
</gene>
<dbReference type="PANTHER" id="PTHR40048:SF1">
    <property type="entry name" value="RHAMNOSYL O-METHYLTRANSFERASE"/>
    <property type="match status" value="1"/>
</dbReference>
<dbReference type="InterPro" id="IPR029063">
    <property type="entry name" value="SAM-dependent_MTases_sf"/>
</dbReference>
<dbReference type="AlphaFoldDB" id="A0A7R9VRG8"/>
<keyword evidence="3" id="KW-0175">Coiled coil</keyword>
<dbReference type="GO" id="GO:0032259">
    <property type="term" value="P:methylation"/>
    <property type="evidence" value="ECO:0007669"/>
    <property type="project" value="UniProtKB-KW"/>
</dbReference>
<dbReference type="GO" id="GO:0008610">
    <property type="term" value="P:lipid biosynthetic process"/>
    <property type="evidence" value="ECO:0007669"/>
    <property type="project" value="InterPro"/>
</dbReference>
<dbReference type="Pfam" id="PF04989">
    <property type="entry name" value="RMNT_CmcI"/>
    <property type="match status" value="1"/>
</dbReference>
<proteinExistence type="predicted"/>
<dbReference type="InterPro" id="IPR007072">
    <property type="entry name" value="RNMT_CmcI"/>
</dbReference>